<keyword evidence="3" id="KW-1185">Reference proteome</keyword>
<sequence length="658" mass="74463">MATQRRDLGTSPAIAFISDAHFHDVYAQFSDGAFQGLPNSVSGRNAVIRSMYAQLTSTRLFNENYFAFLAALDDVVERGIRVVVLSGDFSDDGQPLHLQGLSKVLEEYTQKHGIQFFACNGNHDPVKPFNSTGGKHDFLGTEGREQPIFSPGHQGSLPHSNSHRHQPVISEDVVHQGYEPIMASLKNQGFYPQESYLYFETPFSTYTQNDYTFEQASKQAQFHNRFHEICVEGTGGRYRKPHYTNGIELPDSSYLVEPVEGIWLLSIDSNVYIPKAELDKPDNPAHPSNFHGSSDAGFNKVLTHKEYLLDWIHSVTRRAEETGKTVVAFGHYPAVDFFDGAGPEIKKLFGEGNFDQKRIPNDDVAEVLASAGIRIHFAGHMHFNDTGLKTFADNGFLVNIQVPSLAAYVPAYKILQLKEDNKAEVTTVTIDQVNRFDELFEHYREEHNYLKKHNPERLWNEGILKAKNYREYTSLHIAELTRLSFLPNAWPSDVREMLYAMDGGQMLVMSQLESDIRWDQLAGPDNSLSIPDAVKPSWIEAEKRASDLAHEAGLSIEAMKQWNGLDLAIDFYRLRSADELAFSDISAERIKQYELMASCLSKVENNRYRKIAPERYHAVELFRAGFQSLFSIMSHFTSDIPSKKFEVCFSSGRITTIT</sequence>
<dbReference type="Gene3D" id="3.60.21.10">
    <property type="match status" value="2"/>
</dbReference>
<dbReference type="Proteomes" id="UP001203338">
    <property type="component" value="Unassembled WGS sequence"/>
</dbReference>
<organism evidence="2 3">
    <name type="scientific">Parendozoicomonas callyspongiae</name>
    <dbReference type="NCBI Taxonomy" id="2942213"/>
    <lineage>
        <taxon>Bacteria</taxon>
        <taxon>Pseudomonadati</taxon>
        <taxon>Pseudomonadota</taxon>
        <taxon>Gammaproteobacteria</taxon>
        <taxon>Oceanospirillales</taxon>
        <taxon>Endozoicomonadaceae</taxon>
        <taxon>Parendozoicomonas</taxon>
    </lineage>
</organism>
<evidence type="ECO:0000313" key="3">
    <source>
        <dbReference type="Proteomes" id="UP001203338"/>
    </source>
</evidence>
<comment type="caution">
    <text evidence="2">The sequence shown here is derived from an EMBL/GenBank/DDBJ whole genome shotgun (WGS) entry which is preliminary data.</text>
</comment>
<feature type="domain" description="Calcineurin-like phosphoesterase" evidence="1">
    <location>
        <begin position="14"/>
        <end position="132"/>
    </location>
</feature>
<evidence type="ECO:0000313" key="2">
    <source>
        <dbReference type="EMBL" id="MCL6269405.1"/>
    </source>
</evidence>
<evidence type="ECO:0000259" key="1">
    <source>
        <dbReference type="Pfam" id="PF00149"/>
    </source>
</evidence>
<dbReference type="Pfam" id="PF00149">
    <property type="entry name" value="Metallophos"/>
    <property type="match status" value="1"/>
</dbReference>
<proteinExistence type="predicted"/>
<protein>
    <recommendedName>
        <fullName evidence="1">Calcineurin-like phosphoesterase domain-containing protein</fullName>
    </recommendedName>
</protein>
<gene>
    <name evidence="2" type="ORF">M3P05_05525</name>
</gene>
<dbReference type="SUPFAM" id="SSF56300">
    <property type="entry name" value="Metallo-dependent phosphatases"/>
    <property type="match status" value="1"/>
</dbReference>
<dbReference type="EMBL" id="JAMFLX010000005">
    <property type="protein sequence ID" value="MCL6269405.1"/>
    <property type="molecule type" value="Genomic_DNA"/>
</dbReference>
<accession>A0ABT0PDF8</accession>
<dbReference type="InterPro" id="IPR004843">
    <property type="entry name" value="Calcineurin-like_PHP"/>
</dbReference>
<name>A0ABT0PDF8_9GAMM</name>
<reference evidence="2 3" key="1">
    <citation type="submission" date="2022-05" db="EMBL/GenBank/DDBJ databases">
        <authorList>
            <person name="Park J.-S."/>
        </authorList>
    </citation>
    <scope>NUCLEOTIDE SEQUENCE [LARGE SCALE GENOMIC DNA]</scope>
    <source>
        <strain evidence="2 3">2012CJ34-2</strain>
    </source>
</reference>
<dbReference type="InterPro" id="IPR029052">
    <property type="entry name" value="Metallo-depent_PP-like"/>
</dbReference>
<dbReference type="RefSeq" id="WP_249698411.1">
    <property type="nucleotide sequence ID" value="NZ_JAMFLX010000005.1"/>
</dbReference>